<dbReference type="Proteomes" id="UP000195106">
    <property type="component" value="Unassembled WGS sequence"/>
</dbReference>
<gene>
    <name evidence="1" type="ORF">CMsap09_11895</name>
</gene>
<name>A0A251XW03_9MICO</name>
<sequence length="34" mass="3763">MTSTVKTALLQEGTCNLVQIVPKPRPKPKRARLS</sequence>
<accession>A0A251XW03</accession>
<dbReference type="AlphaFoldDB" id="A0A251XW03"/>
<protein>
    <submittedName>
        <fullName evidence="1">Uncharacterized protein</fullName>
    </submittedName>
</protein>
<dbReference type="EMBL" id="MDHJ01000001">
    <property type="protein sequence ID" value="OUE09640.1"/>
    <property type="molecule type" value="Genomic_DNA"/>
</dbReference>
<evidence type="ECO:0000313" key="1">
    <source>
        <dbReference type="EMBL" id="OUE09640.1"/>
    </source>
</evidence>
<evidence type="ECO:0000313" key="2">
    <source>
        <dbReference type="Proteomes" id="UP000195106"/>
    </source>
</evidence>
<proteinExistence type="predicted"/>
<organism evidence="1 2">
    <name type="scientific">Clavibacter michiganensis</name>
    <dbReference type="NCBI Taxonomy" id="28447"/>
    <lineage>
        <taxon>Bacteria</taxon>
        <taxon>Bacillati</taxon>
        <taxon>Actinomycetota</taxon>
        <taxon>Actinomycetes</taxon>
        <taxon>Micrococcales</taxon>
        <taxon>Microbacteriaceae</taxon>
        <taxon>Clavibacter</taxon>
    </lineage>
</organism>
<reference evidence="1 2" key="1">
    <citation type="submission" date="2016-08" db="EMBL/GenBank/DDBJ databases">
        <title>Genome sequence of Clavibacter michiganensis spp. strain CASJ009.</title>
        <authorList>
            <person name="Thapa S.P."/>
            <person name="Coaker G."/>
        </authorList>
    </citation>
    <scope>NUCLEOTIDE SEQUENCE [LARGE SCALE GENOMIC DNA]</scope>
    <source>
        <strain evidence="1">CASJ009</strain>
    </source>
</reference>
<comment type="caution">
    <text evidence="1">The sequence shown here is derived from an EMBL/GenBank/DDBJ whole genome shotgun (WGS) entry which is preliminary data.</text>
</comment>